<evidence type="ECO:0008006" key="4">
    <source>
        <dbReference type="Google" id="ProtNLM"/>
    </source>
</evidence>
<keyword evidence="3" id="KW-1185">Reference proteome</keyword>
<name>A0ABQ9VS93_SAGOE</name>
<dbReference type="InterPro" id="IPR035969">
    <property type="entry name" value="Rab-GAP_TBC_sf"/>
</dbReference>
<evidence type="ECO:0000313" key="3">
    <source>
        <dbReference type="Proteomes" id="UP001266305"/>
    </source>
</evidence>
<feature type="compositionally biased region" description="Polar residues" evidence="1">
    <location>
        <begin position="194"/>
        <end position="203"/>
    </location>
</feature>
<protein>
    <recommendedName>
        <fullName evidence="4">Rab-GAP TBC domain-containing protein</fullName>
    </recommendedName>
</protein>
<evidence type="ECO:0000313" key="2">
    <source>
        <dbReference type="EMBL" id="KAK2112246.1"/>
    </source>
</evidence>
<sequence>MQFSIRRPKLPSSETHPEESMYKRLDVSAWLNHLNELGQVEEEYKLRKAIFFGGIDVSIRGEVWPFLLRYYSHESTSEEREALRLQKRKEYSDIQRRRSRASQGEGLRRRECRVPLGVRSPRAGVSSPGGWDWVKLLACAQLPSRTLVWGQGLIIHWAATFSSLRDTGACEAELILGRALDARHPSAVSGRVCSRQQRPSSHPGNGVGREGGFPECPHVMPPGATC</sequence>
<comment type="caution">
    <text evidence="2">The sequence shown here is derived from an EMBL/GenBank/DDBJ whole genome shotgun (WGS) entry which is preliminary data.</text>
</comment>
<reference evidence="2 3" key="1">
    <citation type="submission" date="2023-05" db="EMBL/GenBank/DDBJ databases">
        <title>B98-5 Cell Line De Novo Hybrid Assembly: An Optical Mapping Approach.</title>
        <authorList>
            <person name="Kananen K."/>
            <person name="Auerbach J.A."/>
            <person name="Kautto E."/>
            <person name="Blachly J.S."/>
        </authorList>
    </citation>
    <scope>NUCLEOTIDE SEQUENCE [LARGE SCALE GENOMIC DNA]</scope>
    <source>
        <strain evidence="2">B95-8</strain>
        <tissue evidence="2">Cell line</tissue>
    </source>
</reference>
<accession>A0ABQ9VS93</accession>
<organism evidence="2 3">
    <name type="scientific">Saguinus oedipus</name>
    <name type="common">Cotton-top tamarin</name>
    <name type="synonym">Oedipomidas oedipus</name>
    <dbReference type="NCBI Taxonomy" id="9490"/>
    <lineage>
        <taxon>Eukaryota</taxon>
        <taxon>Metazoa</taxon>
        <taxon>Chordata</taxon>
        <taxon>Craniata</taxon>
        <taxon>Vertebrata</taxon>
        <taxon>Euteleostomi</taxon>
        <taxon>Mammalia</taxon>
        <taxon>Eutheria</taxon>
        <taxon>Euarchontoglires</taxon>
        <taxon>Primates</taxon>
        <taxon>Haplorrhini</taxon>
        <taxon>Platyrrhini</taxon>
        <taxon>Cebidae</taxon>
        <taxon>Callitrichinae</taxon>
        <taxon>Saguinus</taxon>
    </lineage>
</organism>
<dbReference type="EMBL" id="JASSZA010000005">
    <property type="protein sequence ID" value="KAK2112246.1"/>
    <property type="molecule type" value="Genomic_DNA"/>
</dbReference>
<feature type="region of interest" description="Disordered" evidence="1">
    <location>
        <begin position="190"/>
        <end position="216"/>
    </location>
</feature>
<evidence type="ECO:0000256" key="1">
    <source>
        <dbReference type="SAM" id="MobiDB-lite"/>
    </source>
</evidence>
<proteinExistence type="predicted"/>
<dbReference type="SUPFAM" id="SSF47923">
    <property type="entry name" value="Ypt/Rab-GAP domain of gyp1p"/>
    <property type="match status" value="1"/>
</dbReference>
<gene>
    <name evidence="2" type="ORF">P7K49_011993</name>
</gene>
<dbReference type="Proteomes" id="UP001266305">
    <property type="component" value="Unassembled WGS sequence"/>
</dbReference>